<dbReference type="SUPFAM" id="SSF48452">
    <property type="entry name" value="TPR-like"/>
    <property type="match status" value="1"/>
</dbReference>
<gene>
    <name evidence="1" type="ORF">F1D05_10225</name>
</gene>
<proteinExistence type="predicted"/>
<reference evidence="1 2" key="2">
    <citation type="journal article" date="2020" name="Microbiol. Resour. Announc.">
        <title>Antarctic desert soil bacteria exhibit high novel natural product potential, evaluated through long-read genome sequencing and comparative genomics.</title>
        <authorList>
            <person name="Benaud N."/>
            <person name="Edwards R.J."/>
            <person name="Amos T.G."/>
            <person name="D'Agostino P.M."/>
            <person name="Gutierrez-Chavez C."/>
            <person name="Montgomery K."/>
            <person name="Nicetic I."/>
            <person name="Ferrari B.C."/>
        </authorList>
    </citation>
    <scope>NUCLEOTIDE SEQUENCE [LARGE SCALE GENOMIC DNA]</scope>
    <source>
        <strain evidence="1 2">SPB151</strain>
    </source>
</reference>
<dbReference type="Proteomes" id="UP000515563">
    <property type="component" value="Chromosome"/>
</dbReference>
<sequence length="422" mass="45574">MSTTSSGRNTALADWMRLHGVTNAEMAERINAAILAATGTSGNVIERTVYRWRAGESRSPQARQRQALEAVTGLSAAQLGLVDRKRARQSAREEGLHRRAFLAAATTTTLATLANRGAGARPTVGTSDVNRLRVQLRELWLLDDQFGGGLELEQRAAALTERTLGLQQNGAATQRVRSKLYAMAAAFESAAMFAAMDSRRFPAAQLHLDKAIRLAGLSNDGQVQHQAWRQASMLSGQTGRYTDALAAAEVCGTTSSHRRDPLFASLTQSRIALAASNLGDRPRALRALERAAAAYDRVDPAIPQPASMSSYTFGELHGLAGIVHYRLGIPDESEFHTHRCLSQLRPDQHRNRAYYGAQTALAQLAQDDVEQAVATALAVPATAAGGPTGRTSHLLRSFSAALAQKAPNTTTLRDWNDFIRTL</sequence>
<evidence type="ECO:0000313" key="2">
    <source>
        <dbReference type="Proteomes" id="UP000515563"/>
    </source>
</evidence>
<dbReference type="KEGG" id="kqi:F1D05_10225"/>
<dbReference type="EMBL" id="CP043661">
    <property type="protein sequence ID" value="QNE18203.1"/>
    <property type="molecule type" value="Genomic_DNA"/>
</dbReference>
<organism evidence="1 2">
    <name type="scientific">Kribbella qitaiheensis</name>
    <dbReference type="NCBI Taxonomy" id="1544730"/>
    <lineage>
        <taxon>Bacteria</taxon>
        <taxon>Bacillati</taxon>
        <taxon>Actinomycetota</taxon>
        <taxon>Actinomycetes</taxon>
        <taxon>Propionibacteriales</taxon>
        <taxon>Kribbellaceae</taxon>
        <taxon>Kribbella</taxon>
    </lineage>
</organism>
<evidence type="ECO:0000313" key="1">
    <source>
        <dbReference type="EMBL" id="QNE18203.1"/>
    </source>
</evidence>
<accession>A0A7G6WW38</accession>
<name>A0A7G6WW38_9ACTN</name>
<dbReference type="Gene3D" id="1.25.40.10">
    <property type="entry name" value="Tetratricopeptide repeat domain"/>
    <property type="match status" value="1"/>
</dbReference>
<keyword evidence="2" id="KW-1185">Reference proteome</keyword>
<dbReference type="AlphaFoldDB" id="A0A7G6WW38"/>
<protein>
    <submittedName>
        <fullName evidence="1">Tat pathway signal protein</fullName>
    </submittedName>
</protein>
<dbReference type="RefSeq" id="WP_185447165.1">
    <property type="nucleotide sequence ID" value="NZ_CP043661.1"/>
</dbReference>
<reference evidence="2" key="1">
    <citation type="submission" date="2019-09" db="EMBL/GenBank/DDBJ databases">
        <title>Antimicrobial potential of Antarctic Bacteria.</title>
        <authorList>
            <person name="Benaud N."/>
            <person name="Edwards R.J."/>
            <person name="Ferrari B.C."/>
        </authorList>
    </citation>
    <scope>NUCLEOTIDE SEQUENCE [LARGE SCALE GENOMIC DNA]</scope>
    <source>
        <strain evidence="2">SPB151</strain>
    </source>
</reference>
<dbReference type="InterPro" id="IPR011990">
    <property type="entry name" value="TPR-like_helical_dom_sf"/>
</dbReference>